<evidence type="ECO:0000313" key="3">
    <source>
        <dbReference type="Proteomes" id="UP000644693"/>
    </source>
</evidence>
<dbReference type="EMBL" id="BMYM01000002">
    <property type="protein sequence ID" value="GHD37055.1"/>
    <property type="molecule type" value="Genomic_DNA"/>
</dbReference>
<sequence>MAPKIWLLKLILPGRFGWHLTGPVYFALLYSVFYLLQRYAGSAFATTFFCAITAYTMPAYAYICEYSRKAMADLAPELEMSQDELSAFIESLDHQSIAWQVMVLAWGILGGLGQIWLVSLEPDTAHMSAVQLALSTASLGSLLVWIVMTTAIFSLMQNAVRVGRLANQLKRVDLFRHDKLLPFARVGIASSLSILGALALFPILLVDDRSTLVSSAPGLIATGVPLILMLIFPVWRVHRRMKLAKQVAMAEVNQSIDEVRSAQGEPTLATLNTLLSYRKHLKQVPEWPLDTGAVGRLLLYILIVPMTWVGAALIENVVDALL</sequence>
<feature type="transmembrane region" description="Helical" evidence="1">
    <location>
        <begin position="97"/>
        <end position="117"/>
    </location>
</feature>
<reference evidence="2" key="2">
    <citation type="submission" date="2020-09" db="EMBL/GenBank/DDBJ databases">
        <authorList>
            <person name="Sun Q."/>
            <person name="Kim S."/>
        </authorList>
    </citation>
    <scope>NUCLEOTIDE SEQUENCE</scope>
    <source>
        <strain evidence="2">KCTC 23430</strain>
    </source>
</reference>
<dbReference type="AlphaFoldDB" id="A0A918XKW4"/>
<accession>A0A918XKW4</accession>
<dbReference type="RefSeq" id="WP_189478222.1">
    <property type="nucleotide sequence ID" value="NZ_BMYM01000002.1"/>
</dbReference>
<evidence type="ECO:0000313" key="2">
    <source>
        <dbReference type="EMBL" id="GHD37055.1"/>
    </source>
</evidence>
<keyword evidence="1" id="KW-0812">Transmembrane</keyword>
<feature type="transmembrane region" description="Helical" evidence="1">
    <location>
        <begin position="137"/>
        <end position="160"/>
    </location>
</feature>
<feature type="transmembrane region" description="Helical" evidence="1">
    <location>
        <begin position="42"/>
        <end position="63"/>
    </location>
</feature>
<feature type="transmembrane region" description="Helical" evidence="1">
    <location>
        <begin position="180"/>
        <end position="204"/>
    </location>
</feature>
<evidence type="ECO:0000256" key="1">
    <source>
        <dbReference type="SAM" id="Phobius"/>
    </source>
</evidence>
<reference evidence="2" key="1">
    <citation type="journal article" date="2014" name="Int. J. Syst. Evol. Microbiol.">
        <title>Complete genome sequence of Corynebacterium casei LMG S-19264T (=DSM 44701T), isolated from a smear-ripened cheese.</title>
        <authorList>
            <consortium name="US DOE Joint Genome Institute (JGI-PGF)"/>
            <person name="Walter F."/>
            <person name="Albersmeier A."/>
            <person name="Kalinowski J."/>
            <person name="Ruckert C."/>
        </authorList>
    </citation>
    <scope>NUCLEOTIDE SEQUENCE</scope>
    <source>
        <strain evidence="2">KCTC 23430</strain>
    </source>
</reference>
<dbReference type="Proteomes" id="UP000644693">
    <property type="component" value="Unassembled WGS sequence"/>
</dbReference>
<keyword evidence="1" id="KW-0472">Membrane</keyword>
<keyword evidence="3" id="KW-1185">Reference proteome</keyword>
<feature type="transmembrane region" description="Helical" evidence="1">
    <location>
        <begin position="16"/>
        <end position="36"/>
    </location>
</feature>
<protein>
    <submittedName>
        <fullName evidence="2">Uncharacterized protein</fullName>
    </submittedName>
</protein>
<feature type="transmembrane region" description="Helical" evidence="1">
    <location>
        <begin position="297"/>
        <end position="314"/>
    </location>
</feature>
<feature type="transmembrane region" description="Helical" evidence="1">
    <location>
        <begin position="216"/>
        <end position="235"/>
    </location>
</feature>
<name>A0A918XKW4_9GAMM</name>
<proteinExistence type="predicted"/>
<organism evidence="2 3">
    <name type="scientific">Parahalioglobus pacificus</name>
    <dbReference type="NCBI Taxonomy" id="930806"/>
    <lineage>
        <taxon>Bacteria</taxon>
        <taxon>Pseudomonadati</taxon>
        <taxon>Pseudomonadota</taxon>
        <taxon>Gammaproteobacteria</taxon>
        <taxon>Cellvibrionales</taxon>
        <taxon>Halieaceae</taxon>
        <taxon>Parahalioglobus</taxon>
    </lineage>
</organism>
<gene>
    <name evidence="2" type="ORF">GCM10007053_26180</name>
</gene>
<comment type="caution">
    <text evidence="2">The sequence shown here is derived from an EMBL/GenBank/DDBJ whole genome shotgun (WGS) entry which is preliminary data.</text>
</comment>
<keyword evidence="1" id="KW-1133">Transmembrane helix</keyword>